<dbReference type="SMART" id="SM00458">
    <property type="entry name" value="RICIN"/>
    <property type="match status" value="2"/>
</dbReference>
<keyword evidence="3 13" id="KW-0800">Toxin</keyword>
<dbReference type="eggNOG" id="ENOG502QUVN">
    <property type="taxonomic scope" value="Eukaryota"/>
</dbReference>
<evidence type="ECO:0000259" key="15">
    <source>
        <dbReference type="SMART" id="SM00458"/>
    </source>
</evidence>
<evidence type="ECO:0000256" key="6">
    <source>
        <dbReference type="ARBA" id="ARBA00022737"/>
    </source>
</evidence>
<feature type="domain" description="Ricin B lectin" evidence="15">
    <location>
        <begin position="320"/>
        <end position="446"/>
    </location>
</feature>
<keyword evidence="6" id="KW-0677">Repeat</keyword>
<dbReference type="SUPFAM" id="SSF50370">
    <property type="entry name" value="Ricin B-like lectins"/>
    <property type="match status" value="2"/>
</dbReference>
<keyword evidence="9 13" id="KW-0611">Plant defense</keyword>
<dbReference type="FunFam" id="2.80.10.50:FF:000079">
    <property type="entry name" value="Ricin"/>
    <property type="match status" value="1"/>
</dbReference>
<dbReference type="GO" id="GO:0017148">
    <property type="term" value="P:negative regulation of translation"/>
    <property type="evidence" value="ECO:0007669"/>
    <property type="project" value="UniProtKB-KW"/>
</dbReference>
<evidence type="ECO:0000256" key="11">
    <source>
        <dbReference type="ARBA" id="ARBA00023180"/>
    </source>
</evidence>
<keyword evidence="5" id="KW-0430">Lectin</keyword>
<dbReference type="Pfam" id="PF00161">
    <property type="entry name" value="RIP"/>
    <property type="match status" value="1"/>
</dbReference>
<dbReference type="KEGG" id="rcu:8276108"/>
<evidence type="ECO:0000256" key="7">
    <source>
        <dbReference type="ARBA" id="ARBA00022741"/>
    </source>
</evidence>
<dbReference type="InterPro" id="IPR000772">
    <property type="entry name" value="Ricin_B_lectin"/>
</dbReference>
<keyword evidence="17" id="KW-1185">Reference proteome</keyword>
<evidence type="ECO:0000256" key="3">
    <source>
        <dbReference type="ARBA" id="ARBA00022656"/>
    </source>
</evidence>
<dbReference type="EMBL" id="EQ974554">
    <property type="protein sequence ID" value="EEF28777.1"/>
    <property type="molecule type" value="Genomic_DNA"/>
</dbReference>
<protein>
    <recommendedName>
        <fullName evidence="13">Ribosome-inactivating protein</fullName>
    </recommendedName>
    <component>
        <recommendedName>
            <fullName evidence="13">Ribosome-inactivating protein chain A</fullName>
        </recommendedName>
        <alternativeName>
            <fullName evidence="13">rRNA N-glycosidase</fullName>
            <ecNumber evidence="13">3.2.2.22</ecNumber>
        </alternativeName>
    </component>
    <component>
        <recommendedName>
            <fullName evidence="13">Ribosome-inactivating protein chain B</fullName>
        </recommendedName>
    </component>
</protein>
<dbReference type="STRING" id="3988.B9T5T9"/>
<keyword evidence="16" id="KW-0326">Glycosidase</keyword>
<dbReference type="FunFam" id="4.10.470.10:FF:000001">
    <property type="entry name" value="Ricin"/>
    <property type="match status" value="1"/>
</dbReference>
<evidence type="ECO:0000313" key="17">
    <source>
        <dbReference type="Proteomes" id="UP000008311"/>
    </source>
</evidence>
<dbReference type="PRINTS" id="PR00396">
    <property type="entry name" value="SHIGARICIN"/>
</dbReference>
<dbReference type="InterPro" id="IPR016138">
    <property type="entry name" value="Ribosome_inactivat_prot_sub1"/>
</dbReference>
<dbReference type="PANTHER" id="PTHR33453">
    <property type="match status" value="1"/>
</dbReference>
<dbReference type="OMA" id="MECNPRP"/>
<dbReference type="InParanoid" id="B9T5T9"/>
<dbReference type="GO" id="GO:0006952">
    <property type="term" value="P:defense response"/>
    <property type="evidence" value="ECO:0007669"/>
    <property type="project" value="UniProtKB-KW"/>
</dbReference>
<dbReference type="Gene3D" id="2.80.10.50">
    <property type="match status" value="2"/>
</dbReference>
<dbReference type="CDD" id="cd23444">
    <property type="entry name" value="beta-trefoil_Ricin_RIPs_II_rpt2"/>
    <property type="match status" value="1"/>
</dbReference>
<dbReference type="AlphaFoldDB" id="B9T5T9"/>
<sequence>MKLEGNFIVWVYAVATWLWLGSISGWSFTSQDNIPLLKQYPTITFTTAGATAESYRTFINAMRRQLLIGDDVRHQIPVLRNRVGFPINQRFVLVQLTNQAELSITLAVDVTNVYVVGYRAGNNAYFFHPDNPEDAEAITHLFTDAQSRQTFSFGGNYDRLEQLGGLRENIELGNGPLEDAISALYYYSTGGTQLPALARSFMVCIQMISEAVRFQYIEGEMRTRIRYNRRTAPDASVIRLENSWRRLSTAIQESNQGAFASPIQLQRRNGSTFDVYEVSTLIPIIALMVYRCAPPPSLQLPYLIKQVVPTFNDDVCVDPEPTVRIVGRNDLCVDVRDGEFHNGNPIQLWPCKSNTDANQLWTLKRDNTIRSNGKCSTTYGYNPGHYVMIYDCNTAVTDATRWQIWDNGTIINPRSSLVLAATSGNSGTTLTVQTNIYATSQGWLPTNNTQPFVTSILGLYDLCLQANSGNVWLEECASNRAEQQWALYADDSIRPQQNQDNCLTSDASTQGTIVKILSCSPGSSGQRWMWKNDGTIWNLYYELVLDVRQSDPSLKQIIIWPFTGNPNQKWLSLL</sequence>
<reference evidence="17" key="1">
    <citation type="journal article" date="2010" name="Nat. Biotechnol.">
        <title>Draft genome sequence of the oilseed species Ricinus communis.</title>
        <authorList>
            <person name="Chan A.P."/>
            <person name="Crabtree J."/>
            <person name="Zhao Q."/>
            <person name="Lorenzi H."/>
            <person name="Orvis J."/>
            <person name="Puiu D."/>
            <person name="Melake-Berhan A."/>
            <person name="Jones K.M."/>
            <person name="Redman J."/>
            <person name="Chen G."/>
            <person name="Cahoon E.B."/>
            <person name="Gedil M."/>
            <person name="Stanke M."/>
            <person name="Haas B.J."/>
            <person name="Wortman J.R."/>
            <person name="Fraser-Liggett C.M."/>
            <person name="Ravel J."/>
            <person name="Rabinowicz P.D."/>
        </authorList>
    </citation>
    <scope>NUCLEOTIDE SEQUENCE [LARGE SCALE GENOMIC DNA]</scope>
    <source>
        <strain evidence="17">cv. Hale</strain>
    </source>
</reference>
<evidence type="ECO:0000256" key="8">
    <source>
        <dbReference type="ARBA" id="ARBA00022801"/>
    </source>
</evidence>
<keyword evidence="10" id="KW-1015">Disulfide bond</keyword>
<comment type="similarity">
    <text evidence="2">In the N-terminal section; belongs to the ribosome-inactivating protein family. Type 2 RIP subfamily.</text>
</comment>
<dbReference type="InterPro" id="IPR017989">
    <property type="entry name" value="Ribosome_inactivat_1/2"/>
</dbReference>
<organism evidence="16 17">
    <name type="scientific">Ricinus communis</name>
    <name type="common">Castor bean</name>
    <dbReference type="NCBI Taxonomy" id="3988"/>
    <lineage>
        <taxon>Eukaryota</taxon>
        <taxon>Viridiplantae</taxon>
        <taxon>Streptophyta</taxon>
        <taxon>Embryophyta</taxon>
        <taxon>Tracheophyta</taxon>
        <taxon>Spermatophyta</taxon>
        <taxon>Magnoliopsida</taxon>
        <taxon>eudicotyledons</taxon>
        <taxon>Gunneridae</taxon>
        <taxon>Pentapetalae</taxon>
        <taxon>rosids</taxon>
        <taxon>fabids</taxon>
        <taxon>Malpighiales</taxon>
        <taxon>Euphorbiaceae</taxon>
        <taxon>Acalyphoideae</taxon>
        <taxon>Acalypheae</taxon>
        <taxon>Ricinus</taxon>
    </lineage>
</organism>
<evidence type="ECO:0000256" key="13">
    <source>
        <dbReference type="RuleBase" id="RU004915"/>
    </source>
</evidence>
<dbReference type="InterPro" id="IPR036041">
    <property type="entry name" value="Ribosome-inact_prot_sf"/>
</dbReference>
<keyword evidence="7" id="KW-0547">Nucleotide-binding</keyword>
<evidence type="ECO:0000256" key="14">
    <source>
        <dbReference type="SAM" id="Phobius"/>
    </source>
</evidence>
<proteinExistence type="inferred from homology"/>
<keyword evidence="14" id="KW-0812">Transmembrane</keyword>
<dbReference type="FunFam" id="3.40.420.10:FF:000001">
    <property type="entry name" value="Ricin"/>
    <property type="match status" value="1"/>
</dbReference>
<dbReference type="SUPFAM" id="SSF56371">
    <property type="entry name" value="Ribosome inactivating proteins (RIP)"/>
    <property type="match status" value="1"/>
</dbReference>
<keyword evidence="11" id="KW-0325">Glycoprotein</keyword>
<evidence type="ECO:0000256" key="5">
    <source>
        <dbReference type="ARBA" id="ARBA00022734"/>
    </source>
</evidence>
<evidence type="ECO:0000256" key="1">
    <source>
        <dbReference type="ARBA" id="ARBA00000237"/>
    </source>
</evidence>
<dbReference type="Gene3D" id="4.10.470.10">
    <property type="entry name" value="Ricin (A Subunit), domain 2"/>
    <property type="match status" value="1"/>
</dbReference>
<feature type="domain" description="Ricin B lectin" evidence="15">
    <location>
        <begin position="450"/>
        <end position="573"/>
    </location>
</feature>
<dbReference type="Pfam" id="PF00652">
    <property type="entry name" value="Ricin_B_lectin"/>
    <property type="match status" value="2"/>
</dbReference>
<evidence type="ECO:0000256" key="9">
    <source>
        <dbReference type="ARBA" id="ARBA00022821"/>
    </source>
</evidence>
<dbReference type="InterPro" id="IPR001574">
    <property type="entry name" value="Ribosome_inactivat_prot"/>
</dbReference>
<evidence type="ECO:0000256" key="2">
    <source>
        <dbReference type="ARBA" id="ARBA00010414"/>
    </source>
</evidence>
<gene>
    <name evidence="16" type="ORF">RCOM_1180940</name>
</gene>
<dbReference type="GO" id="GO:0090729">
    <property type="term" value="F:toxin activity"/>
    <property type="evidence" value="ECO:0007669"/>
    <property type="project" value="UniProtKB-KW"/>
</dbReference>
<name>B9T5T9_RICCO</name>
<dbReference type="Proteomes" id="UP000008311">
    <property type="component" value="Unassembled WGS sequence"/>
</dbReference>
<dbReference type="GO" id="GO:0030246">
    <property type="term" value="F:carbohydrate binding"/>
    <property type="evidence" value="ECO:0007669"/>
    <property type="project" value="UniProtKB-KW"/>
</dbReference>
<dbReference type="GO" id="GO:0030598">
    <property type="term" value="F:rRNA N-glycosylase activity"/>
    <property type="evidence" value="ECO:0007669"/>
    <property type="project" value="UniProtKB-EC"/>
</dbReference>
<evidence type="ECO:0000256" key="10">
    <source>
        <dbReference type="ARBA" id="ARBA00023157"/>
    </source>
</evidence>
<dbReference type="PANTHER" id="PTHR33453:SF34">
    <property type="entry name" value="RIBOSOME-INACTIVATING PROTEIN"/>
    <property type="match status" value="1"/>
</dbReference>
<comment type="catalytic activity">
    <reaction evidence="1 13">
        <text>Endohydrolysis of the N-glycosidic bond at one specific adenosine on the 28S rRNA.</text>
        <dbReference type="EC" id="3.2.2.22"/>
    </reaction>
</comment>
<comment type="function">
    <text evidence="13">The A chain is responsible for inhibiting protein synthesis through the catalytic inactivation of 60S ribosomal subunits by removing adenine from position 4,324 of 28S rRNA. The B chain binds to cell receptors and probably facilitates the entry into the cell of the A chain; B chains are also responsible for cell agglutination (lectin activity).</text>
</comment>
<evidence type="ECO:0000256" key="4">
    <source>
        <dbReference type="ARBA" id="ARBA00022729"/>
    </source>
</evidence>
<keyword evidence="14" id="KW-0472">Membrane</keyword>
<dbReference type="InterPro" id="IPR016139">
    <property type="entry name" value="Ribosome_inactivat_prot_sub2"/>
</dbReference>
<dbReference type="FunFam" id="2.80.10.50:FF:000076">
    <property type="entry name" value="Beta-galactoside-specific lectin 1"/>
    <property type="match status" value="1"/>
</dbReference>
<evidence type="ECO:0000313" key="16">
    <source>
        <dbReference type="EMBL" id="EEF28777.1"/>
    </source>
</evidence>
<dbReference type="OrthoDB" id="1642280at2759"/>
<dbReference type="EC" id="3.2.2.22" evidence="13"/>
<keyword evidence="14" id="KW-1133">Transmembrane helix</keyword>
<comment type="subunit">
    <text evidence="13">Might form dimers or tetramers of disulfide-linked A and B chains.</text>
</comment>
<keyword evidence="8 13" id="KW-0378">Hydrolase</keyword>
<dbReference type="PROSITE" id="PS50231">
    <property type="entry name" value="RICIN_B_LECTIN"/>
    <property type="match status" value="2"/>
</dbReference>
<keyword evidence="4" id="KW-0732">Signal</keyword>
<comment type="similarity">
    <text evidence="13">Belongs to the ribosome-inactivating protein family.</text>
</comment>
<feature type="transmembrane region" description="Helical" evidence="14">
    <location>
        <begin position="7"/>
        <end position="28"/>
    </location>
</feature>
<dbReference type="GO" id="GO:0000166">
    <property type="term" value="F:nucleotide binding"/>
    <property type="evidence" value="ECO:0007669"/>
    <property type="project" value="UniProtKB-KW"/>
</dbReference>
<evidence type="ECO:0000256" key="12">
    <source>
        <dbReference type="ARBA" id="ARBA00023193"/>
    </source>
</evidence>
<accession>B9T5T9</accession>
<dbReference type="Gene3D" id="3.40.420.10">
    <property type="entry name" value="Ricin (A subunit), domain 1"/>
    <property type="match status" value="1"/>
</dbReference>
<dbReference type="InterPro" id="IPR035992">
    <property type="entry name" value="Ricin_B-like_lectins"/>
</dbReference>
<keyword evidence="12 13" id="KW-0652">Protein synthesis inhibitor</keyword>